<evidence type="ECO:0000256" key="2">
    <source>
        <dbReference type="ARBA" id="ARBA00022527"/>
    </source>
</evidence>
<dbReference type="InterPro" id="IPR011009">
    <property type="entry name" value="Kinase-like_dom_sf"/>
</dbReference>
<feature type="compositionally biased region" description="Low complexity" evidence="11">
    <location>
        <begin position="432"/>
        <end position="452"/>
    </location>
</feature>
<dbReference type="InParanoid" id="A0A066WJA5"/>
<feature type="compositionally biased region" description="Acidic residues" evidence="11">
    <location>
        <begin position="301"/>
        <end position="310"/>
    </location>
</feature>
<dbReference type="PROSITE" id="PS50110">
    <property type="entry name" value="RESPONSE_REGULATORY"/>
    <property type="match status" value="1"/>
</dbReference>
<feature type="compositionally biased region" description="Basic and acidic residues" evidence="11">
    <location>
        <begin position="2014"/>
        <end position="2026"/>
    </location>
</feature>
<proteinExistence type="predicted"/>
<evidence type="ECO:0000256" key="10">
    <source>
        <dbReference type="PROSITE-ProRule" id="PRU00169"/>
    </source>
</evidence>
<feature type="compositionally biased region" description="Polar residues" evidence="11">
    <location>
        <begin position="13"/>
        <end position="23"/>
    </location>
</feature>
<feature type="region of interest" description="Disordered" evidence="11">
    <location>
        <begin position="1807"/>
        <end position="2035"/>
    </location>
</feature>
<dbReference type="InterPro" id="IPR000719">
    <property type="entry name" value="Prot_kinase_dom"/>
</dbReference>
<dbReference type="PROSITE" id="PS00108">
    <property type="entry name" value="PROTEIN_KINASE_ST"/>
    <property type="match status" value="1"/>
</dbReference>
<feature type="compositionally biased region" description="Low complexity" evidence="11">
    <location>
        <begin position="1704"/>
        <end position="1713"/>
    </location>
</feature>
<feature type="compositionally biased region" description="Low complexity" evidence="11">
    <location>
        <begin position="2366"/>
        <end position="2378"/>
    </location>
</feature>
<feature type="compositionally biased region" description="Acidic residues" evidence="11">
    <location>
        <begin position="3678"/>
        <end position="3695"/>
    </location>
</feature>
<comment type="catalytic activity">
    <reaction evidence="9">
        <text>L-seryl-[protein] + ATP = O-phospho-L-seryl-[protein] + ADP + H(+)</text>
        <dbReference type="Rhea" id="RHEA:17989"/>
        <dbReference type="Rhea" id="RHEA-COMP:9863"/>
        <dbReference type="Rhea" id="RHEA-COMP:11604"/>
        <dbReference type="ChEBI" id="CHEBI:15378"/>
        <dbReference type="ChEBI" id="CHEBI:29999"/>
        <dbReference type="ChEBI" id="CHEBI:30616"/>
        <dbReference type="ChEBI" id="CHEBI:83421"/>
        <dbReference type="ChEBI" id="CHEBI:456216"/>
        <dbReference type="EC" id="2.7.11.1"/>
    </reaction>
</comment>
<feature type="compositionally biased region" description="Polar residues" evidence="11">
    <location>
        <begin position="1951"/>
        <end position="1971"/>
    </location>
</feature>
<feature type="compositionally biased region" description="Low complexity" evidence="11">
    <location>
        <begin position="509"/>
        <end position="535"/>
    </location>
</feature>
<feature type="compositionally biased region" description="Pro residues" evidence="11">
    <location>
        <begin position="545"/>
        <end position="555"/>
    </location>
</feature>
<feature type="compositionally biased region" description="Polar residues" evidence="11">
    <location>
        <begin position="895"/>
        <end position="919"/>
    </location>
</feature>
<accession>A0A066WJA5</accession>
<feature type="region of interest" description="Disordered" evidence="11">
    <location>
        <begin position="2366"/>
        <end position="2432"/>
    </location>
</feature>
<evidence type="ECO:0000256" key="3">
    <source>
        <dbReference type="ARBA" id="ARBA00022553"/>
    </source>
</evidence>
<dbReference type="InterPro" id="IPR050236">
    <property type="entry name" value="Ser_Thr_kinase_AGC"/>
</dbReference>
<feature type="region of interest" description="Disordered" evidence="11">
    <location>
        <begin position="3833"/>
        <end position="3873"/>
    </location>
</feature>
<feature type="compositionally biased region" description="Low complexity" evidence="11">
    <location>
        <begin position="95"/>
        <end position="119"/>
    </location>
</feature>
<feature type="compositionally biased region" description="Polar residues" evidence="11">
    <location>
        <begin position="225"/>
        <end position="237"/>
    </location>
</feature>
<dbReference type="InterPro" id="IPR000961">
    <property type="entry name" value="AGC-kinase_C"/>
</dbReference>
<dbReference type="GO" id="GO:0000160">
    <property type="term" value="P:phosphorelay signal transduction system"/>
    <property type="evidence" value="ECO:0007669"/>
    <property type="project" value="InterPro"/>
</dbReference>
<feature type="compositionally biased region" description="Polar residues" evidence="11">
    <location>
        <begin position="1753"/>
        <end position="1762"/>
    </location>
</feature>
<dbReference type="HOGENOM" id="CLU_224232_0_0_1"/>
<keyword evidence="7" id="KW-0067">ATP-binding</keyword>
<feature type="region of interest" description="Disordered" evidence="11">
    <location>
        <begin position="367"/>
        <end position="559"/>
    </location>
</feature>
<feature type="compositionally biased region" description="Basic and acidic residues" evidence="11">
    <location>
        <begin position="3638"/>
        <end position="3656"/>
    </location>
</feature>
<feature type="modified residue" description="4-aspartylphosphate" evidence="10">
    <location>
        <position position="3749"/>
    </location>
</feature>
<feature type="compositionally biased region" description="Polar residues" evidence="11">
    <location>
        <begin position="1396"/>
        <end position="1406"/>
    </location>
</feature>
<feature type="compositionally biased region" description="Polar residues" evidence="11">
    <location>
        <begin position="1870"/>
        <end position="1882"/>
    </location>
</feature>
<feature type="compositionally biased region" description="Low complexity" evidence="11">
    <location>
        <begin position="601"/>
        <end position="617"/>
    </location>
</feature>
<dbReference type="Pfam" id="PF00072">
    <property type="entry name" value="Response_reg"/>
    <property type="match status" value="1"/>
</dbReference>
<feature type="compositionally biased region" description="Low complexity" evidence="11">
    <location>
        <begin position="1162"/>
        <end position="1189"/>
    </location>
</feature>
<feature type="compositionally biased region" description="Polar residues" evidence="11">
    <location>
        <begin position="3430"/>
        <end position="3444"/>
    </location>
</feature>
<dbReference type="STRING" id="1037660.A0A066WJA5"/>
<name>A0A066WJA5_TILAU</name>
<feature type="region of interest" description="Disordered" evidence="11">
    <location>
        <begin position="1141"/>
        <end position="1189"/>
    </location>
</feature>
<dbReference type="PANTHER" id="PTHR24356">
    <property type="entry name" value="SERINE/THREONINE-PROTEIN KINASE"/>
    <property type="match status" value="1"/>
</dbReference>
<dbReference type="Proteomes" id="UP000027361">
    <property type="component" value="Unassembled WGS sequence"/>
</dbReference>
<dbReference type="InterPro" id="IPR001789">
    <property type="entry name" value="Sig_transdc_resp-reg_receiver"/>
</dbReference>
<dbReference type="CDD" id="cd05611">
    <property type="entry name" value="STKc_Rim15_like"/>
    <property type="match status" value="1"/>
</dbReference>
<dbReference type="SUPFAM" id="SSF52172">
    <property type="entry name" value="CheY-like"/>
    <property type="match status" value="1"/>
</dbReference>
<dbReference type="GO" id="GO:0005524">
    <property type="term" value="F:ATP binding"/>
    <property type="evidence" value="ECO:0007669"/>
    <property type="project" value="UniProtKB-KW"/>
</dbReference>
<feature type="compositionally biased region" description="Low complexity" evidence="11">
    <location>
        <begin position="1013"/>
        <end position="1022"/>
    </location>
</feature>
<feature type="compositionally biased region" description="Low complexity" evidence="11">
    <location>
        <begin position="3554"/>
        <end position="3574"/>
    </location>
</feature>
<dbReference type="InterPro" id="IPR008271">
    <property type="entry name" value="Ser/Thr_kinase_AS"/>
</dbReference>
<feature type="region of interest" description="Disordered" evidence="11">
    <location>
        <begin position="1315"/>
        <end position="1411"/>
    </location>
</feature>
<dbReference type="SMART" id="SM00448">
    <property type="entry name" value="REC"/>
    <property type="match status" value="1"/>
</dbReference>
<gene>
    <name evidence="15" type="ORF">K437DRAFT_266493</name>
</gene>
<organism evidence="15 16">
    <name type="scientific">Tilletiaria anomala (strain ATCC 24038 / CBS 436.72 / UBC 951)</name>
    <dbReference type="NCBI Taxonomy" id="1037660"/>
    <lineage>
        <taxon>Eukaryota</taxon>
        <taxon>Fungi</taxon>
        <taxon>Dikarya</taxon>
        <taxon>Basidiomycota</taxon>
        <taxon>Ustilaginomycotina</taxon>
        <taxon>Exobasidiomycetes</taxon>
        <taxon>Georgefischeriales</taxon>
        <taxon>Tilletiariaceae</taxon>
        <taxon>Tilletiaria</taxon>
    </lineage>
</organism>
<feature type="region of interest" description="Disordered" evidence="11">
    <location>
        <begin position="1578"/>
        <end position="1604"/>
    </location>
</feature>
<dbReference type="EC" id="2.7.11.1" evidence="1"/>
<evidence type="ECO:0000313" key="16">
    <source>
        <dbReference type="Proteomes" id="UP000027361"/>
    </source>
</evidence>
<protein>
    <recommendedName>
        <fullName evidence="1">non-specific serine/threonine protein kinase</fullName>
        <ecNumber evidence="1">2.7.11.1</ecNumber>
    </recommendedName>
</protein>
<dbReference type="CDD" id="cd00130">
    <property type="entry name" value="PAS"/>
    <property type="match status" value="1"/>
</dbReference>
<feature type="compositionally biased region" description="Low complexity" evidence="11">
    <location>
        <begin position="1328"/>
        <end position="1342"/>
    </location>
</feature>
<feature type="compositionally biased region" description="Polar residues" evidence="11">
    <location>
        <begin position="872"/>
        <end position="885"/>
    </location>
</feature>
<feature type="compositionally biased region" description="Low complexity" evidence="11">
    <location>
        <begin position="1727"/>
        <end position="1744"/>
    </location>
</feature>
<feature type="compositionally biased region" description="Low complexity" evidence="11">
    <location>
        <begin position="2202"/>
        <end position="2216"/>
    </location>
</feature>
<dbReference type="Gene3D" id="3.40.50.2300">
    <property type="match status" value="1"/>
</dbReference>
<evidence type="ECO:0000256" key="9">
    <source>
        <dbReference type="ARBA" id="ARBA00048679"/>
    </source>
</evidence>
<dbReference type="OMA" id="YLSSAWQ"/>
<keyword evidence="4" id="KW-0808">Transferase</keyword>
<feature type="region of interest" description="Disordered" evidence="11">
    <location>
        <begin position="982"/>
        <end position="1045"/>
    </location>
</feature>
<feature type="compositionally biased region" description="Low complexity" evidence="11">
    <location>
        <begin position="181"/>
        <end position="195"/>
    </location>
</feature>
<feature type="compositionally biased region" description="Low complexity" evidence="11">
    <location>
        <begin position="2940"/>
        <end position="2956"/>
    </location>
</feature>
<evidence type="ECO:0000259" key="12">
    <source>
        <dbReference type="PROSITE" id="PS50011"/>
    </source>
</evidence>
<feature type="compositionally biased region" description="Low complexity" evidence="11">
    <location>
        <begin position="318"/>
        <end position="341"/>
    </location>
</feature>
<dbReference type="OrthoDB" id="162894at2759"/>
<feature type="compositionally biased region" description="Low complexity" evidence="11">
    <location>
        <begin position="826"/>
        <end position="845"/>
    </location>
</feature>
<dbReference type="Gene3D" id="1.10.510.10">
    <property type="entry name" value="Transferase(Phosphotransferase) domain 1"/>
    <property type="match status" value="2"/>
</dbReference>
<feature type="region of interest" description="Disordered" evidence="11">
    <location>
        <begin position="1651"/>
        <end position="1790"/>
    </location>
</feature>
<dbReference type="EMBL" id="JMSN01000008">
    <property type="protein sequence ID" value="KDN52643.1"/>
    <property type="molecule type" value="Genomic_DNA"/>
</dbReference>
<feature type="compositionally biased region" description="Low complexity" evidence="11">
    <location>
        <begin position="577"/>
        <end position="593"/>
    </location>
</feature>
<feature type="region of interest" description="Disordered" evidence="11">
    <location>
        <begin position="3421"/>
        <end position="3444"/>
    </location>
</feature>
<feature type="region of interest" description="Disordered" evidence="11">
    <location>
        <begin position="1267"/>
        <end position="1295"/>
    </location>
</feature>
<feature type="region of interest" description="Disordered" evidence="11">
    <location>
        <begin position="2080"/>
        <end position="2154"/>
    </location>
</feature>
<feature type="region of interest" description="Disordered" evidence="11">
    <location>
        <begin position="2197"/>
        <end position="2225"/>
    </location>
</feature>
<feature type="compositionally biased region" description="Acidic residues" evidence="11">
    <location>
        <begin position="3657"/>
        <end position="3666"/>
    </location>
</feature>
<feature type="region of interest" description="Disordered" evidence="11">
    <location>
        <begin position="1"/>
        <end position="29"/>
    </location>
</feature>
<evidence type="ECO:0000259" key="13">
    <source>
        <dbReference type="PROSITE" id="PS50110"/>
    </source>
</evidence>
<evidence type="ECO:0000259" key="14">
    <source>
        <dbReference type="PROSITE" id="PS51285"/>
    </source>
</evidence>
<reference evidence="15 16" key="1">
    <citation type="submission" date="2014-05" db="EMBL/GenBank/DDBJ databases">
        <title>Draft genome sequence of a rare smut relative, Tilletiaria anomala UBC 951.</title>
        <authorList>
            <consortium name="DOE Joint Genome Institute"/>
            <person name="Toome M."/>
            <person name="Kuo A."/>
            <person name="Henrissat B."/>
            <person name="Lipzen A."/>
            <person name="Tritt A."/>
            <person name="Yoshinaga Y."/>
            <person name="Zane M."/>
            <person name="Barry K."/>
            <person name="Grigoriev I.V."/>
            <person name="Spatafora J.W."/>
            <person name="Aimea M.C."/>
        </authorList>
    </citation>
    <scope>NUCLEOTIDE SEQUENCE [LARGE SCALE GENOMIC DNA]</scope>
    <source>
        <strain evidence="15 16">UBC 951</strain>
    </source>
</reference>
<dbReference type="Pfam" id="PF00069">
    <property type="entry name" value="Pkinase"/>
    <property type="match status" value="2"/>
</dbReference>
<feature type="compositionally biased region" description="Polar residues" evidence="11">
    <location>
        <begin position="1589"/>
        <end position="1604"/>
    </location>
</feature>
<comment type="caution">
    <text evidence="15">The sequence shown here is derived from an EMBL/GenBank/DDBJ whole genome shotgun (WGS) entry which is preliminary data.</text>
</comment>
<keyword evidence="5" id="KW-0547">Nucleotide-binding</keyword>
<feature type="region of interest" description="Disordered" evidence="11">
    <location>
        <begin position="66"/>
        <end position="259"/>
    </location>
</feature>
<evidence type="ECO:0000313" key="15">
    <source>
        <dbReference type="EMBL" id="KDN52643.1"/>
    </source>
</evidence>
<feature type="compositionally biased region" description="Low complexity" evidence="11">
    <location>
        <begin position="158"/>
        <end position="173"/>
    </location>
</feature>
<feature type="region of interest" description="Disordered" evidence="11">
    <location>
        <begin position="1222"/>
        <end position="1248"/>
    </location>
</feature>
<feature type="compositionally biased region" description="Low complexity" evidence="11">
    <location>
        <begin position="1355"/>
        <end position="1369"/>
    </location>
</feature>
<feature type="compositionally biased region" description="Gly residues" evidence="11">
    <location>
        <begin position="982"/>
        <end position="998"/>
    </location>
</feature>
<feature type="domain" description="AGC-kinase C-terminal" evidence="14">
    <location>
        <begin position="3368"/>
        <end position="3463"/>
    </location>
</feature>
<evidence type="ECO:0000256" key="5">
    <source>
        <dbReference type="ARBA" id="ARBA00022741"/>
    </source>
</evidence>
<feature type="compositionally biased region" description="Low complexity" evidence="11">
    <location>
        <begin position="927"/>
        <end position="952"/>
    </location>
</feature>
<feature type="region of interest" description="Disordered" evidence="11">
    <location>
        <begin position="1425"/>
        <end position="1444"/>
    </location>
</feature>
<keyword evidence="16" id="KW-1185">Reference proteome</keyword>
<feature type="compositionally biased region" description="Polar residues" evidence="11">
    <location>
        <begin position="85"/>
        <end position="94"/>
    </location>
</feature>
<feature type="compositionally biased region" description="Low complexity" evidence="11">
    <location>
        <begin position="406"/>
        <end position="422"/>
    </location>
</feature>
<feature type="domain" description="Protein kinase" evidence="12">
    <location>
        <begin position="2995"/>
        <end position="3367"/>
    </location>
</feature>
<feature type="region of interest" description="Disordered" evidence="11">
    <location>
        <begin position="2926"/>
        <end position="2987"/>
    </location>
</feature>
<dbReference type="GO" id="GO:0005634">
    <property type="term" value="C:nucleus"/>
    <property type="evidence" value="ECO:0007669"/>
    <property type="project" value="TreeGrafter"/>
</dbReference>
<feature type="compositionally biased region" description="Gly residues" evidence="11">
    <location>
        <begin position="1343"/>
        <end position="1354"/>
    </location>
</feature>
<feature type="compositionally biased region" description="Basic and acidic residues" evidence="11">
    <location>
        <begin position="779"/>
        <end position="789"/>
    </location>
</feature>
<feature type="compositionally biased region" description="Low complexity" evidence="11">
    <location>
        <begin position="3207"/>
        <end position="3217"/>
    </location>
</feature>
<feature type="compositionally biased region" description="Polar residues" evidence="11">
    <location>
        <begin position="3170"/>
        <end position="3181"/>
    </location>
</feature>
<feature type="compositionally biased region" description="Polar residues" evidence="11">
    <location>
        <begin position="739"/>
        <end position="753"/>
    </location>
</feature>
<feature type="region of interest" description="Disordered" evidence="11">
    <location>
        <begin position="3160"/>
        <end position="3229"/>
    </location>
</feature>
<feature type="compositionally biased region" description="Basic and acidic residues" evidence="11">
    <location>
        <begin position="1927"/>
        <end position="1938"/>
    </location>
</feature>
<feature type="region of interest" description="Disordered" evidence="11">
    <location>
        <begin position="3492"/>
        <end position="3536"/>
    </location>
</feature>
<feature type="compositionally biased region" description="Low complexity" evidence="11">
    <location>
        <begin position="1425"/>
        <end position="1439"/>
    </location>
</feature>
<feature type="compositionally biased region" description="Low complexity" evidence="11">
    <location>
        <begin position="1067"/>
        <end position="1084"/>
    </location>
</feature>
<dbReference type="Gene3D" id="3.30.200.20">
    <property type="entry name" value="Phosphorylase Kinase, domain 1"/>
    <property type="match status" value="2"/>
</dbReference>
<dbReference type="PANTHER" id="PTHR24356:SF1">
    <property type="entry name" value="SERINE_THREONINE-PROTEIN KINASE GREATWALL"/>
    <property type="match status" value="1"/>
</dbReference>
<dbReference type="RefSeq" id="XP_013245482.1">
    <property type="nucleotide sequence ID" value="XM_013390028.1"/>
</dbReference>
<feature type="region of interest" description="Disordered" evidence="11">
    <location>
        <begin position="1450"/>
        <end position="1470"/>
    </location>
</feature>
<feature type="compositionally biased region" description="Low complexity" evidence="11">
    <location>
        <begin position="712"/>
        <end position="726"/>
    </location>
</feature>
<feature type="compositionally biased region" description="Polar residues" evidence="11">
    <location>
        <begin position="453"/>
        <end position="467"/>
    </location>
</feature>
<evidence type="ECO:0000256" key="11">
    <source>
        <dbReference type="SAM" id="MobiDB-lite"/>
    </source>
</evidence>
<dbReference type="FunFam" id="3.30.200.20:FF:001008">
    <property type="entry name" value="Serine/threonine-protein kinase cek1"/>
    <property type="match status" value="1"/>
</dbReference>
<dbReference type="GO" id="GO:1901992">
    <property type="term" value="P:positive regulation of mitotic cell cycle phase transition"/>
    <property type="evidence" value="ECO:0007669"/>
    <property type="project" value="UniProtKB-ARBA"/>
</dbReference>
<keyword evidence="2" id="KW-0723">Serine/threonine-protein kinase</keyword>
<feature type="compositionally biased region" description="Low complexity" evidence="11">
    <location>
        <begin position="1906"/>
        <end position="1925"/>
    </location>
</feature>
<dbReference type="CDD" id="cd17546">
    <property type="entry name" value="REC_hyHK_CKI1_RcsC-like"/>
    <property type="match status" value="1"/>
</dbReference>
<feature type="compositionally biased region" description="Basic and acidic residues" evidence="11">
    <location>
        <begin position="1885"/>
        <end position="1895"/>
    </location>
</feature>
<sequence length="3873" mass="405932">MQAPAGHTRDTTQQHLQADSHNTGAGGSSGAAAIVAAAAAGTPKLSPPQAWKEGEGSSFFVKAAPGPAAAALASASSSSAMPGHNQHQQQTHNRSPSGSACASRPSSASSAASPSLMPSQRKLSPPKTTTTTATATCRGKGVAPLVSSERASRDVPPAAAASAVAGAGREAALGGAGAGADAGTSAGMTSAGSTGVLAYAAAAEVGGDGDQPPDRDGEPAREQQQRPPLTPASSSATAVPLAFSRARAHAHADADEDAHEAIEIERSIGGACSLQDSALHAAQGIGIGDGMGVGGKCKEEVPEERDDENAEHEKVDGLLSRAAAALSLAPMSGHGAQQRQQAGRRVRAASPSSLSLLPIARCGAVAATESASPSARTRRSSSIGGIFDLESDSPPTAVKPLPSSSPPSSSSSSAAAAAAAASKPRTLTADGSVSVSSLHPPSSSSSASTTASMTLPRTPSPFASQHQPPRAVALGMRNVSPNSSSSSLRYEYRGSDALQQQKPRERHQQQQQQQQQQRLSPASSALLLRSAYDAAPRTGAIGRPSPSPSPSPPPSSYAHAGAIPILFAGGGAATAAGDGISMGMGLSASSGASAPPPPPHLVGSSSFSLSPSPSPSSMQHALKLTLPGIGSASLGATGGRAPFDTAPSFSSPLAHAAVLPDPDFEDFEEQLAHEHRHGHGHGQLGGDLQQKNKILLQVTSGAGGSTSDNEGDANADAGADDVGPAPKSSQREPERWQSSKRTASATSQGTTLSDGDFSPEGGAGDSSHVRSSSSATSSSDRRSVSDRHGRVVSASEIKFLPRERIASGGNPVPFGSMAPPPLHVGQQQQQFAAREQQRSASASAALSIIPAGSVRAGKSVDVPSRSRGENGGSPTFASSGTQSPTPLAFRAGAGSSLQRANSTSTRVRGVTGPSSNASLPTAPLAIAVAGRGPASGSAGASHHGSSLSVSSNVSVLSTDSMDSISPPHGTYGGSAASLATSWGGGSISSGAGGGGGLAGEHSGSTLGLMARRSVGPSGSLGPAGSGRRKRRPSAPAMPSAHAHRRARSLGGVLLADMGSAQGTSSGSLHSNTSNDTSSSSPASSKSFLGGYVGSPIGGPDGVDPSLVAAINRNDSSFPGTPVNEHPRLLSLSAASGMSLAAAGSMNPSTTPYVKSERDRSKTTSSTSIGSQQSSLTAGSRSVSRSDSVSSGMILNRKRSDLLSILPDTRALANSYPAMDDISSASEADKQAEASGLAPSPPIGGPEGYKRLRARSQTVGLASPKTAAAAQFGTSASASSSSRLGGSMPRSGGNPLADAIRLQRVPTSVRLAGDLFLPPSPRLQKSQHTAGGATSTSTATGRSLGLGIGNMGAGGLQSHSPSGSASSPWSPQTPLATRSPSPVHIKNNKGSPPSPENEYSSDQSTNRVDSRDPLYISIPRRRYSALPSAPHASLSSSVSPNATMLSTSMSRPQIGLMDSPPGAAVRTTNRKRSSASLAPLFSLPSSPNVSLRQFVSSRQSSGSDAIAPWRNAFDDGNSTRPAPWIASSQEVKLRPNLLDQWDPLACSNTATDEYAKIIVASRNAKMQKWKSSSMIPKAGSPALGALPQMEGSTSGRVSPKRTSLTSAELLRKREKILDVATSGFEPDEKASSFERGEIEWVDWLDEYQRMKETKMRTEQEEEMKKAAPSATVGKSEDMPSSGSAYLSLPPNAHLRPRSPLEPRLSKSQSQSQLLGEGGTPRRPSEAPRSAALSSTSTESRSTSLAGLSPRPSAASDSWTSKQRSLSSSLSMVRTYSEKPTGNMLASGKKRKNLGGKIEAWWSAVKSGFSAHGPEDIPRQHPTAIPSPPSGKGHRRMLAKDKPESGFAAASGGFGQHARASSSNKPLEAETSGRTLRSQTSAHTLKSRSDAFEKPAKTDAASAAPLVLASREASASSPSLSSAPGSEDTTGKEGSRDNIRKKQPPLTLKLDKNLSTFTSAAFRSDQPRSSNGQRSGSDSPPDSPRGTRKLSQAWGRPTPTSASSSERSQFEIALTSHRDSAGKARHSVETPPTMSHSKDFTINYMRQQIRQRLALSKQTCDNELRKIVAAINRLVEEELQEARNDEAESQGGLGLESGVEEPNNAASYSQAPVQATPSRQSIAEPQHSSAIDDTNFDPDETAHAIGLTPSETQTRPSVELAEYRLAAPPQRAADAVKSYSSQGVLHRHPGLRSLRSAHARYNHSSSNSTSRSTSRSQSPMPAFLSGAVPLADSPNLSPARRSRLLPAEDLSQAPYIPALQDIVTLAVEVIDTPISVLTQRSGMCSEIIANVQAVGRNWDDHPDWPGRNWYVELLLHIASLSRVVEWWVAEKANWQDVNDEDDNQEAHPVKFILGPQAQDMDPIVENRSAAARAHSVASPAKADDARDSGVDSAPSGTNSPALLPVDKRVRRSRTNSHVVHPKDSKRATSAARTSAKHDIPNVLMELALDGDQIIYLSPSWRHVIGSEPDELIDTLVSILLAPVDEDVFQEASAQLQANPAHTVEVSFRLRLPPAVSSKDENVHDTPLFQRMEGKGMLMHDRQLGILSHTMWVFKPTSPPEPEATLDGDSVMARATSMSDQTSSHGFAATIPLEPVMCRICERDIPTWFFETHSEICNEVHRLEMEIAECNESLLEVKRAAQSIAEAIENGPETDANPPCYQGVPVTTPPPSQQPPSALEGLHRSLSLRQTQPALVRKQHLRALDSAVEALQAAASISTPAVKEDEANVPVEKQRLLSPTSEDKISQTRGWTKPLMDDPALDALMDDAESHIRAKLSGVNRMVNTIVYVETVRFEWEERVEAALVSIEEAENSGTPSSKAETGDGVARDNALHALGSGQALNDRDDDLQRRTTGLLVEDIPPSDKSELHDGAVEHANTEVPPMEEGAMSESLANLPGIPIPSAATHAAHNLLRSGAAVGPQYLSSADGSLGVRGSNGTPPFSPRLSPAAAASSHGGQSSRKMSMSQHRGSIAGSMPMSPRLPPTAPASRPTATTIKDFDIIKPISKGAFGSVFLAKKRATGDYYAIKVLKKSDMIAKNQILNVKAERMILMTQTQSPFVVKLLFTFNDTNYLYLVMEYLPGGDCASLCKMLGGLDIEWTKQYIAEIVNGLDHLHCRGIVHRDLKPDNVLIDQKGHLKLTDFGLSKIGLLGRQTQAGNRFGVISLNTGRRDSGQRSNSQSDGQAKSSDRNPPLTPSYQTQVPHPARNRILSTSTEASDSSGSDGGHLRAKGLSPAYGLESPQHAFKQLQLPELPKTDRQNSSPHDAAKRFAGTPDYLAPESILGIGIDDMAVDWWALGVILYEFVYGYPPFHDDTVDKVFDNILSRRIEWHDGVVDVPPEARDLMEKLMCSDPKARLGTHGADEVKVHPFFEGIDWSNLTTGEGPFVPQVSDPESTDYFDLRGAVSQSFVGEDGRENTKDFANAIGKQPDMQPTHPSARSGRSQQDASTDAFGSFRFKNLPVLKQANDEVVRKMRGDQLPPMTQTLEQPLMHARHRSLSGRAGQKGRLSIAGPPSPSTSVSSQSSTPSRSTAPTSPSVMPHMVVSANQKWRTDTRLHSGLSAGSSDSPSGGGLQLQSPVTGARRGAAPGDALSAASASMDGAMSRFRALSLNVGEPPAMSPLWSPLQADALELDESALDTQDEAKEAKEAAEEATPRADMDMDMGGDGDCDSGGASGGESESSSEEGQEEGSDAASDESDTVRCLIAEDNPIALKMLENILVKVGCECRCVRNGAEAVSLAMGETKFAVMFIDVTLPIVDGHDVSRMVKSTRNANSLTPIIALAGGLGRDGDAEQELLSQLLDASNSVFDGILAKPLEKSHVTELLRKLGLTALQQQARPQVPVQGQGRTDAVPEGEEEEGIDGPASDVMRQQQRST</sequence>
<keyword evidence="3 10" id="KW-0597">Phosphoprotein</keyword>
<feature type="region of interest" description="Disordered" evidence="11">
    <location>
        <begin position="577"/>
        <end position="952"/>
    </location>
</feature>
<evidence type="ECO:0000256" key="6">
    <source>
        <dbReference type="ARBA" id="ARBA00022777"/>
    </source>
</evidence>
<feature type="compositionally biased region" description="Polar residues" evidence="11">
    <location>
        <begin position="1996"/>
        <end position="2005"/>
    </location>
</feature>
<feature type="domain" description="Response regulatory" evidence="13">
    <location>
        <begin position="3699"/>
        <end position="3826"/>
    </location>
</feature>
<dbReference type="GO" id="GO:0004674">
    <property type="term" value="F:protein serine/threonine kinase activity"/>
    <property type="evidence" value="ECO:0007669"/>
    <property type="project" value="UniProtKB-KW"/>
</dbReference>
<feature type="compositionally biased region" description="Polar residues" evidence="11">
    <location>
        <begin position="2102"/>
        <end position="2130"/>
    </location>
</feature>
<evidence type="ECO:0000256" key="8">
    <source>
        <dbReference type="ARBA" id="ARBA00047899"/>
    </source>
</evidence>
<feature type="compositionally biased region" description="Low complexity" evidence="11">
    <location>
        <begin position="765"/>
        <end position="778"/>
    </location>
</feature>
<feature type="region of interest" description="Disordered" evidence="11">
    <location>
        <begin position="1057"/>
        <end position="1084"/>
    </location>
</feature>
<keyword evidence="6" id="KW-0418">Kinase</keyword>
<feature type="compositionally biased region" description="Basic and acidic residues" evidence="11">
    <location>
        <begin position="1651"/>
        <end position="1664"/>
    </location>
</feature>
<dbReference type="FunFam" id="1.10.510.10:FF:000340">
    <property type="entry name" value="Serine threonine protein kinase"/>
    <property type="match status" value="1"/>
</dbReference>
<feature type="compositionally biased region" description="Low complexity" evidence="11">
    <location>
        <begin position="3513"/>
        <end position="3533"/>
    </location>
</feature>
<feature type="region of interest" description="Disordered" evidence="11">
    <location>
        <begin position="3637"/>
        <end position="3696"/>
    </location>
</feature>
<feature type="compositionally biased region" description="Basic and acidic residues" evidence="11">
    <location>
        <begin position="212"/>
        <end position="224"/>
    </location>
</feature>
<dbReference type="InterPro" id="IPR000014">
    <property type="entry name" value="PAS"/>
</dbReference>
<evidence type="ECO:0000256" key="4">
    <source>
        <dbReference type="ARBA" id="ARBA00022679"/>
    </source>
</evidence>
<dbReference type="GeneID" id="25265865"/>
<dbReference type="InterPro" id="IPR011006">
    <property type="entry name" value="CheY-like_superfamily"/>
</dbReference>
<feature type="region of interest" description="Disordered" evidence="11">
    <location>
        <begin position="3553"/>
        <end position="3589"/>
    </location>
</feature>
<feature type="region of interest" description="Disordered" evidence="11">
    <location>
        <begin position="289"/>
        <end position="350"/>
    </location>
</feature>
<dbReference type="SUPFAM" id="SSF56112">
    <property type="entry name" value="Protein kinase-like (PK-like)"/>
    <property type="match status" value="1"/>
</dbReference>
<evidence type="ECO:0000256" key="1">
    <source>
        <dbReference type="ARBA" id="ARBA00012513"/>
    </source>
</evidence>
<feature type="compositionally biased region" description="Low complexity" evidence="11">
    <location>
        <begin position="66"/>
        <end position="80"/>
    </location>
</feature>
<evidence type="ECO:0000256" key="7">
    <source>
        <dbReference type="ARBA" id="ARBA00022840"/>
    </source>
</evidence>
<dbReference type="GO" id="GO:0005737">
    <property type="term" value="C:cytoplasm"/>
    <property type="evidence" value="ECO:0007669"/>
    <property type="project" value="TreeGrafter"/>
</dbReference>
<comment type="catalytic activity">
    <reaction evidence="8">
        <text>L-threonyl-[protein] + ATP = O-phospho-L-threonyl-[protein] + ADP + H(+)</text>
        <dbReference type="Rhea" id="RHEA:46608"/>
        <dbReference type="Rhea" id="RHEA-COMP:11060"/>
        <dbReference type="Rhea" id="RHEA-COMP:11605"/>
        <dbReference type="ChEBI" id="CHEBI:15378"/>
        <dbReference type="ChEBI" id="CHEBI:30013"/>
        <dbReference type="ChEBI" id="CHEBI:30616"/>
        <dbReference type="ChEBI" id="CHEBI:61977"/>
        <dbReference type="ChEBI" id="CHEBI:456216"/>
        <dbReference type="EC" id="2.7.11.1"/>
    </reaction>
</comment>
<dbReference type="SMART" id="SM00220">
    <property type="entry name" value="S_TKc"/>
    <property type="match status" value="1"/>
</dbReference>
<dbReference type="PROSITE" id="PS50011">
    <property type="entry name" value="PROTEIN_KINASE_DOM"/>
    <property type="match status" value="1"/>
</dbReference>
<dbReference type="PROSITE" id="PS51285">
    <property type="entry name" value="AGC_KINASE_CTER"/>
    <property type="match status" value="1"/>
</dbReference>
<feature type="compositionally biased region" description="Low complexity" evidence="11">
    <location>
        <begin position="1267"/>
        <end position="1292"/>
    </location>
</feature>